<evidence type="ECO:0000313" key="3">
    <source>
        <dbReference type="Proteomes" id="UP000002498"/>
    </source>
</evidence>
<keyword evidence="2" id="KW-0808">Transferase</keyword>
<dbReference type="Proteomes" id="UP000002498">
    <property type="component" value="Unassembled WGS sequence"/>
</dbReference>
<dbReference type="EMBL" id="ADNJ02000013">
    <property type="protein sequence ID" value="EFZ04319.2"/>
    <property type="molecule type" value="Genomic_DNA"/>
</dbReference>
<accession>E9EJY8</accession>
<dbReference type="RefSeq" id="XP_007817582.2">
    <property type="nucleotide sequence ID" value="XM_007819391.2"/>
</dbReference>
<gene>
    <name evidence="2" type="ORF">MAA_01393</name>
</gene>
<comment type="caution">
    <text evidence="2">The sequence shown here is derived from an EMBL/GenBank/DDBJ whole genome shotgun (WGS) entry which is preliminary data.</text>
</comment>
<dbReference type="AlphaFoldDB" id="E9EJY8"/>
<dbReference type="OrthoDB" id="3261222at2759"/>
<dbReference type="HOGENOM" id="CLU_1938657_0_0_1"/>
<reference evidence="2 3" key="1">
    <citation type="journal article" date="2011" name="PLoS Genet.">
        <title>Genome sequencing and comparative transcriptomics of the model entomopathogenic fungi Metarhizium anisopliae and M. acridum.</title>
        <authorList>
            <person name="Gao Q."/>
            <person name="Jin K."/>
            <person name="Ying S.H."/>
            <person name="Zhang Y."/>
            <person name="Xiao G."/>
            <person name="Shang Y."/>
            <person name="Duan Z."/>
            <person name="Hu X."/>
            <person name="Xie X.Q."/>
            <person name="Zhou G."/>
            <person name="Peng G."/>
            <person name="Luo Z."/>
            <person name="Huang W."/>
            <person name="Wang B."/>
            <person name="Fang W."/>
            <person name="Wang S."/>
            <person name="Zhong Y."/>
            <person name="Ma L.J."/>
            <person name="St Leger R.J."/>
            <person name="Zhao G.P."/>
            <person name="Pei Y."/>
            <person name="Feng M.G."/>
            <person name="Xia Y."/>
            <person name="Wang C."/>
        </authorList>
    </citation>
    <scope>NUCLEOTIDE SEQUENCE [LARGE SCALE GENOMIC DNA]</scope>
    <source>
        <strain evidence="3">ARSEF 23 / ATCC MYA-3075</strain>
    </source>
</reference>
<dbReference type="GeneID" id="19255679"/>
<keyword evidence="3" id="KW-1185">Reference proteome</keyword>
<proteinExistence type="predicted"/>
<feature type="region of interest" description="Disordered" evidence="1">
    <location>
        <begin position="1"/>
        <end position="26"/>
    </location>
</feature>
<evidence type="ECO:0000313" key="2">
    <source>
        <dbReference type="EMBL" id="EFZ04319.2"/>
    </source>
</evidence>
<sequence>MGWWQRWNSRDSRAARPPRHSSCSKRQVLPDGRLCKDKLLGLVNLVQRTGAQAIVGTFLTVAASVVEADAHVISVQERDWRRKIKVWIYIHTLPDTNPLRRVHIEDSNVLPITQITFPPSGMPVKGRFGG</sequence>
<evidence type="ECO:0000256" key="1">
    <source>
        <dbReference type="SAM" id="MobiDB-lite"/>
    </source>
</evidence>
<dbReference type="KEGG" id="maj:MAA_01393"/>
<reference evidence="2 3" key="2">
    <citation type="journal article" date="2014" name="Proc. Natl. Acad. Sci. U.S.A.">
        <title>Trajectory and genomic determinants of fungal-pathogen speciation and host adaptation.</title>
        <authorList>
            <person name="Hu X."/>
            <person name="Xiao G."/>
            <person name="Zheng P."/>
            <person name="Shang Y."/>
            <person name="Su Y."/>
            <person name="Zhang X."/>
            <person name="Liu X."/>
            <person name="Zhan S."/>
            <person name="St Leger R.J."/>
            <person name="Wang C."/>
        </authorList>
    </citation>
    <scope>GENOME REANNOTATION</scope>
    <source>
        <strain evidence="3">ARSEF 23 / ATCC MYA-3075</strain>
    </source>
</reference>
<keyword evidence="2" id="KW-0548">Nucleotidyltransferase</keyword>
<name>E9EJY8_METRA</name>
<protein>
    <submittedName>
        <fullName evidence="2">Reverse transcriptase</fullName>
    </submittedName>
</protein>
<organism evidence="2 3">
    <name type="scientific">Metarhizium robertsii (strain ARSEF 23 / ATCC MYA-3075)</name>
    <name type="common">Metarhizium anisopliae (strain ARSEF 23)</name>
    <dbReference type="NCBI Taxonomy" id="655844"/>
    <lineage>
        <taxon>Eukaryota</taxon>
        <taxon>Fungi</taxon>
        <taxon>Dikarya</taxon>
        <taxon>Ascomycota</taxon>
        <taxon>Pezizomycotina</taxon>
        <taxon>Sordariomycetes</taxon>
        <taxon>Hypocreomycetidae</taxon>
        <taxon>Hypocreales</taxon>
        <taxon>Clavicipitaceae</taxon>
        <taxon>Metarhizium</taxon>
    </lineage>
</organism>
<keyword evidence="2" id="KW-0695">RNA-directed DNA polymerase</keyword>
<dbReference type="GO" id="GO:0003964">
    <property type="term" value="F:RNA-directed DNA polymerase activity"/>
    <property type="evidence" value="ECO:0007669"/>
    <property type="project" value="UniProtKB-KW"/>
</dbReference>